<dbReference type="RefSeq" id="WP_138209560.1">
    <property type="nucleotide sequence ID" value="NZ_CBCRUQ010000001.1"/>
</dbReference>
<keyword evidence="2" id="KW-0472">Membrane</keyword>
<gene>
    <name evidence="3" type="ORF">NCTC503_00842</name>
</gene>
<keyword evidence="4" id="KW-1185">Reference proteome</keyword>
<feature type="compositionally biased region" description="Polar residues" evidence="1">
    <location>
        <begin position="70"/>
        <end position="80"/>
    </location>
</feature>
<keyword evidence="2" id="KW-1133">Transmembrane helix</keyword>
<keyword evidence="3" id="KW-0489">Methyltransferase</keyword>
<organism evidence="3 4">
    <name type="scientific">Hathewaya histolytica</name>
    <name type="common">Clostridium histolyticum</name>
    <dbReference type="NCBI Taxonomy" id="1498"/>
    <lineage>
        <taxon>Bacteria</taxon>
        <taxon>Bacillati</taxon>
        <taxon>Bacillota</taxon>
        <taxon>Clostridia</taxon>
        <taxon>Eubacteriales</taxon>
        <taxon>Clostridiaceae</taxon>
        <taxon>Hathewaya</taxon>
    </lineage>
</organism>
<dbReference type="AlphaFoldDB" id="A0A4U9R4C8"/>
<keyword evidence="2" id="KW-0812">Transmembrane</keyword>
<accession>A0A4U9R4C8</accession>
<dbReference type="KEGG" id="hhw:NCTC503_00842"/>
<evidence type="ECO:0000256" key="1">
    <source>
        <dbReference type="SAM" id="MobiDB-lite"/>
    </source>
</evidence>
<sequence length="275" mass="32175">MKKPSVFSKDYEKKIKQIRRRKIIIGFLILLGLIGLAVFIIKPSKVKGDITSIKNIFSRSSKKEKKTIAGNKSSIDRSSQNKAEKENKNIEKIEAPKKVIKDINIKLNDQLTIRGKIEEFKGDKIFISMNPIENINYELSKDKKTYLIFNAKNQDMYLANIDGKATDITRRIHYTKNKNKIYKENKLKSYPNFIWATSPKLFNGKVFYLSKLPNLSNKYPYFVWVYDININKHEYLKDARLRGYEGSFGEIKENKLEIILNKNKYLVYENGNILK</sequence>
<feature type="region of interest" description="Disordered" evidence="1">
    <location>
        <begin position="67"/>
        <end position="88"/>
    </location>
</feature>
<dbReference type="GO" id="GO:0032259">
    <property type="term" value="P:methylation"/>
    <property type="evidence" value="ECO:0007669"/>
    <property type="project" value="UniProtKB-KW"/>
</dbReference>
<evidence type="ECO:0000256" key="2">
    <source>
        <dbReference type="SAM" id="Phobius"/>
    </source>
</evidence>
<feature type="transmembrane region" description="Helical" evidence="2">
    <location>
        <begin position="23"/>
        <end position="41"/>
    </location>
</feature>
<name>A0A4U9R4C8_HATHI</name>
<reference evidence="3 4" key="1">
    <citation type="submission" date="2019-05" db="EMBL/GenBank/DDBJ databases">
        <authorList>
            <consortium name="Pathogen Informatics"/>
        </authorList>
    </citation>
    <scope>NUCLEOTIDE SEQUENCE [LARGE SCALE GENOMIC DNA]</scope>
    <source>
        <strain evidence="3 4">NCTC503</strain>
    </source>
</reference>
<dbReference type="EMBL" id="LR590481">
    <property type="protein sequence ID" value="VTQ85896.1"/>
    <property type="molecule type" value="Genomic_DNA"/>
</dbReference>
<dbReference type="Proteomes" id="UP000308489">
    <property type="component" value="Chromosome 1"/>
</dbReference>
<evidence type="ECO:0000313" key="4">
    <source>
        <dbReference type="Proteomes" id="UP000308489"/>
    </source>
</evidence>
<protein>
    <submittedName>
        <fullName evidence="3">tRNA (Guanine37-N1)-methyltransferase</fullName>
    </submittedName>
</protein>
<proteinExistence type="predicted"/>
<keyword evidence="3" id="KW-0808">Transferase</keyword>
<dbReference type="GO" id="GO:0008168">
    <property type="term" value="F:methyltransferase activity"/>
    <property type="evidence" value="ECO:0007669"/>
    <property type="project" value="UniProtKB-KW"/>
</dbReference>
<dbReference type="OrthoDB" id="1952449at2"/>
<evidence type="ECO:0000313" key="3">
    <source>
        <dbReference type="EMBL" id="VTQ85896.1"/>
    </source>
</evidence>